<sequence>MSAEQVATAFVQHYYTTFDQNRAGLANLYQDVSTMSWEGTMLTGQQAIVQKLSLLPQVLHEYPTVDVQPSTSPNAILIFVQGKLKIEDNNPIQFTQVFQLVAHQQGAYYIHNDVFRLQYG</sequence>
<dbReference type="VEuPathDB" id="FungiDB:PYU1_G007942"/>
<keyword evidence="2" id="KW-0813">Transport</keyword>
<feature type="domain" description="NTF2" evidence="3">
    <location>
        <begin position="6"/>
        <end position="117"/>
    </location>
</feature>
<dbReference type="InterPro" id="IPR045875">
    <property type="entry name" value="NTF2"/>
</dbReference>
<dbReference type="GO" id="GO:0051028">
    <property type="term" value="P:mRNA transport"/>
    <property type="evidence" value="ECO:0007669"/>
    <property type="project" value="UniProtKB-UniRule"/>
</dbReference>
<dbReference type="eggNOG" id="KOG2104">
    <property type="taxonomic scope" value="Eukaryota"/>
</dbReference>
<reference evidence="5" key="2">
    <citation type="submission" date="2010-04" db="EMBL/GenBank/DDBJ databases">
        <authorList>
            <person name="Buell R."/>
            <person name="Hamilton J."/>
            <person name="Hostetler J."/>
        </authorList>
    </citation>
    <scope>NUCLEOTIDE SEQUENCE [LARGE SCALE GENOMIC DNA]</scope>
    <source>
        <strain evidence="5">DAOM:BR144</strain>
    </source>
</reference>
<dbReference type="FunFam" id="3.10.450.50:FF:000005">
    <property type="entry name" value="Nuclear transport factor 2"/>
    <property type="match status" value="1"/>
</dbReference>
<dbReference type="PANTHER" id="PTHR12612">
    <property type="entry name" value="NUCLEAR TRANSPORT FACTOR 2"/>
    <property type="match status" value="1"/>
</dbReference>
<dbReference type="Proteomes" id="UP000019132">
    <property type="component" value="Unassembled WGS sequence"/>
</dbReference>
<dbReference type="InParanoid" id="K3WSL4"/>
<keyword evidence="1 2" id="KW-0963">Cytoplasm</keyword>
<evidence type="ECO:0000313" key="5">
    <source>
        <dbReference type="Proteomes" id="UP000019132"/>
    </source>
</evidence>
<evidence type="ECO:0000256" key="2">
    <source>
        <dbReference type="RuleBase" id="RU369002"/>
    </source>
</evidence>
<dbReference type="Gene3D" id="3.10.450.50">
    <property type="match status" value="1"/>
</dbReference>
<dbReference type="AlphaFoldDB" id="K3WSL4"/>
<reference evidence="5" key="1">
    <citation type="journal article" date="2010" name="Genome Biol.">
        <title>Genome sequence of the necrotrophic plant pathogen Pythium ultimum reveals original pathogenicity mechanisms and effector repertoire.</title>
        <authorList>
            <person name="Levesque C.A."/>
            <person name="Brouwer H."/>
            <person name="Cano L."/>
            <person name="Hamilton J.P."/>
            <person name="Holt C."/>
            <person name="Huitema E."/>
            <person name="Raffaele S."/>
            <person name="Robideau G.P."/>
            <person name="Thines M."/>
            <person name="Win J."/>
            <person name="Zerillo M.M."/>
            <person name="Beakes G.W."/>
            <person name="Boore J.L."/>
            <person name="Busam D."/>
            <person name="Dumas B."/>
            <person name="Ferriera S."/>
            <person name="Fuerstenberg S.I."/>
            <person name="Gachon C.M."/>
            <person name="Gaulin E."/>
            <person name="Govers F."/>
            <person name="Grenville-Briggs L."/>
            <person name="Horner N."/>
            <person name="Hostetler J."/>
            <person name="Jiang R.H."/>
            <person name="Johnson J."/>
            <person name="Krajaejun T."/>
            <person name="Lin H."/>
            <person name="Meijer H.J."/>
            <person name="Moore B."/>
            <person name="Morris P."/>
            <person name="Phuntmart V."/>
            <person name="Puiu D."/>
            <person name="Shetty J."/>
            <person name="Stajich J.E."/>
            <person name="Tripathy S."/>
            <person name="Wawra S."/>
            <person name="van West P."/>
            <person name="Whitty B.R."/>
            <person name="Coutinho P.M."/>
            <person name="Henrissat B."/>
            <person name="Martin F."/>
            <person name="Thomas P.D."/>
            <person name="Tyler B.M."/>
            <person name="De Vries R.P."/>
            <person name="Kamoun S."/>
            <person name="Yandell M."/>
            <person name="Tisserat N."/>
            <person name="Buell C.R."/>
        </authorList>
    </citation>
    <scope>NUCLEOTIDE SEQUENCE</scope>
    <source>
        <strain evidence="5">DAOM:BR144</strain>
    </source>
</reference>
<dbReference type="GO" id="GO:0005635">
    <property type="term" value="C:nuclear envelope"/>
    <property type="evidence" value="ECO:0007669"/>
    <property type="project" value="UniProtKB-ARBA"/>
</dbReference>
<keyword evidence="2" id="KW-0539">Nucleus</keyword>
<dbReference type="STRING" id="431595.K3WSL4"/>
<dbReference type="InterPro" id="IPR002075">
    <property type="entry name" value="NTF2_dom"/>
</dbReference>
<dbReference type="OMA" id="QFVEYYY"/>
<evidence type="ECO:0000259" key="3">
    <source>
        <dbReference type="PROSITE" id="PS50177"/>
    </source>
</evidence>
<dbReference type="GO" id="GO:0006606">
    <property type="term" value="P:protein import into nucleus"/>
    <property type="evidence" value="ECO:0007669"/>
    <property type="project" value="UniProtKB-ARBA"/>
</dbReference>
<evidence type="ECO:0000313" key="4">
    <source>
        <dbReference type="EnsemblProtists" id="PYU1_T007958"/>
    </source>
</evidence>
<evidence type="ECO:0000256" key="1">
    <source>
        <dbReference type="ARBA" id="ARBA00022490"/>
    </source>
</evidence>
<organism evidence="4 5">
    <name type="scientific">Globisporangium ultimum (strain ATCC 200006 / CBS 805.95 / DAOM BR144)</name>
    <name type="common">Pythium ultimum</name>
    <dbReference type="NCBI Taxonomy" id="431595"/>
    <lineage>
        <taxon>Eukaryota</taxon>
        <taxon>Sar</taxon>
        <taxon>Stramenopiles</taxon>
        <taxon>Oomycota</taxon>
        <taxon>Peronosporomycetes</taxon>
        <taxon>Pythiales</taxon>
        <taxon>Pythiaceae</taxon>
        <taxon>Globisporangium</taxon>
    </lineage>
</organism>
<keyword evidence="5" id="KW-1185">Reference proteome</keyword>
<keyword evidence="2" id="KW-0653">Protein transport</keyword>
<name>K3WSL4_GLOUD</name>
<dbReference type="InterPro" id="IPR032710">
    <property type="entry name" value="NTF2-like_dom_sf"/>
</dbReference>
<dbReference type="FunCoup" id="K3WSL4">
    <property type="interactions" value="546"/>
</dbReference>
<dbReference type="GO" id="GO:0005737">
    <property type="term" value="C:cytoplasm"/>
    <property type="evidence" value="ECO:0007669"/>
    <property type="project" value="UniProtKB-SubCell"/>
</dbReference>
<dbReference type="CDD" id="cd00780">
    <property type="entry name" value="NTF2"/>
    <property type="match status" value="1"/>
</dbReference>
<protein>
    <recommendedName>
        <fullName evidence="2">Nuclear transport factor 2</fullName>
        <shortName evidence="2">NTF-2</shortName>
    </recommendedName>
</protein>
<dbReference type="PROSITE" id="PS50177">
    <property type="entry name" value="NTF2_DOMAIN"/>
    <property type="match status" value="1"/>
</dbReference>
<dbReference type="HOGENOM" id="CLU_131642_0_0_1"/>
<dbReference type="SUPFAM" id="SSF54427">
    <property type="entry name" value="NTF2-like"/>
    <property type="match status" value="1"/>
</dbReference>
<dbReference type="EMBL" id="GL376617">
    <property type="status" value="NOT_ANNOTATED_CDS"/>
    <property type="molecule type" value="Genomic_DNA"/>
</dbReference>
<reference evidence="4" key="3">
    <citation type="submission" date="2015-02" db="UniProtKB">
        <authorList>
            <consortium name="EnsemblProtists"/>
        </authorList>
    </citation>
    <scope>IDENTIFICATION</scope>
    <source>
        <strain evidence="4">DAOM BR144</strain>
    </source>
</reference>
<dbReference type="EnsemblProtists" id="PYU1_T007958">
    <property type="protein sequence ID" value="PYU1_T007958"/>
    <property type="gene ID" value="PYU1_G007942"/>
</dbReference>
<proteinExistence type="predicted"/>
<accession>K3WSL4</accession>
<comment type="function">
    <text evidence="2">Has a role in nuclear-cytoplasmic transport of proteins and mRNAs.</text>
</comment>
<dbReference type="InterPro" id="IPR018222">
    <property type="entry name" value="Nuclear_transport_factor_2_euk"/>
</dbReference>
<comment type="subcellular location">
    <subcellularLocation>
        <location evidence="2">Cytoplasm</location>
    </subcellularLocation>
    <subcellularLocation>
        <location evidence="2">Nucleus</location>
    </subcellularLocation>
</comment>
<dbReference type="Pfam" id="PF02136">
    <property type="entry name" value="NTF2"/>
    <property type="match status" value="1"/>
</dbReference>